<dbReference type="FunFam" id="1.10.510.10:FF:000571">
    <property type="entry name" value="Maternal embryonic leucine zipper kinase"/>
    <property type="match status" value="1"/>
</dbReference>
<evidence type="ECO:0000256" key="1">
    <source>
        <dbReference type="ARBA" id="ARBA00001946"/>
    </source>
</evidence>
<feature type="domain" description="Protein kinase" evidence="10">
    <location>
        <begin position="215"/>
        <end position="504"/>
    </location>
</feature>
<keyword evidence="6" id="KW-0418">Kinase</keyword>
<reference evidence="12" key="1">
    <citation type="submission" date="2022-11" db="UniProtKB">
        <authorList>
            <consortium name="WormBaseParasite"/>
        </authorList>
    </citation>
    <scope>IDENTIFICATION</scope>
</reference>
<evidence type="ECO:0000259" key="10">
    <source>
        <dbReference type="PROSITE" id="PS50011"/>
    </source>
</evidence>
<dbReference type="WBParaSite" id="ACRNAN_scaffold160.g26683.t1">
    <property type="protein sequence ID" value="ACRNAN_scaffold160.g26683.t1"/>
    <property type="gene ID" value="ACRNAN_scaffold160.g26683"/>
</dbReference>
<dbReference type="PROSITE" id="PS00108">
    <property type="entry name" value="PROTEIN_KINASE_ST"/>
    <property type="match status" value="1"/>
</dbReference>
<evidence type="ECO:0000256" key="4">
    <source>
        <dbReference type="ARBA" id="ARBA00022679"/>
    </source>
</evidence>
<evidence type="ECO:0000256" key="5">
    <source>
        <dbReference type="ARBA" id="ARBA00022741"/>
    </source>
</evidence>
<dbReference type="Gene3D" id="1.10.510.10">
    <property type="entry name" value="Transferase(Phosphotransferase) domain 1"/>
    <property type="match status" value="1"/>
</dbReference>
<feature type="region of interest" description="Disordered" evidence="9">
    <location>
        <begin position="1"/>
        <end position="22"/>
    </location>
</feature>
<dbReference type="InterPro" id="IPR011009">
    <property type="entry name" value="Kinase-like_dom_sf"/>
</dbReference>
<evidence type="ECO:0000313" key="11">
    <source>
        <dbReference type="Proteomes" id="UP000887540"/>
    </source>
</evidence>
<dbReference type="GO" id="GO:0005524">
    <property type="term" value="F:ATP binding"/>
    <property type="evidence" value="ECO:0007669"/>
    <property type="project" value="UniProtKB-UniRule"/>
</dbReference>
<dbReference type="PROSITE" id="PS00107">
    <property type="entry name" value="PROTEIN_KINASE_ATP"/>
    <property type="match status" value="1"/>
</dbReference>
<dbReference type="InterPro" id="IPR017441">
    <property type="entry name" value="Protein_kinase_ATP_BS"/>
</dbReference>
<evidence type="ECO:0000256" key="8">
    <source>
        <dbReference type="PROSITE-ProRule" id="PRU10141"/>
    </source>
</evidence>
<sequence>MFYFDEDHTEHGFNAPTSNNPGCPQREIINQDRTATGIANIAPIGCFFDRGSTTAQPASSVFHPSYSEATLPVIWPKDLCETTRYSNQVDEMKTMNENFNGLLSHGFCLKNAGSDAENENQDKDKLSTGRFILGDDEEEFLSDESDFDSATAGFPLDEDSGIGFSAPNSISDENELMEQPTELIPLRSINIGSLGRPSVKTRRRASKLRFQDLYKLTDHHLGSGAYASVRTAVSVSTGQEVAVKLVHKHEPGHTRSRIMREVDTFNLCKQHPNIVQLLDWFEDADNFYLVFEKMHGGPLLNHIQRKICFTEQEASQVAKDIVTGLKFLHDHGIAHRDIKPENILCTDPDRVSPVKLCDLDLASKPQLTTPRSLPSVNSEPNLASPVGSAEFMAPEVVDAFVGDALKYDKRCDMWSVGVIIYIMLCGYPPFYGECSRDDCEWNNGLPCEDCQNELFHRIQRGKFEFPEDEWKNISSEATDLISRLLVKNVKRRLTANEVLKHPWIRSAPNTKLSTPNNLVKTNSARDVHQINEHFQIMNRFGTRLSSRSENTDESGSPPSPTTLEVPETFLNASELHNRGTKDMDFHPSAAATTTRVTNCEQSFPRILSPSSCIVSSMNSNN</sequence>
<dbReference type="InterPro" id="IPR008271">
    <property type="entry name" value="Ser/Thr_kinase_AS"/>
</dbReference>
<name>A0A914CYP7_9BILA</name>
<dbReference type="AlphaFoldDB" id="A0A914CYP7"/>
<comment type="cofactor">
    <cofactor evidence="1">
        <name>Mg(2+)</name>
        <dbReference type="ChEBI" id="CHEBI:18420"/>
    </cofactor>
</comment>
<evidence type="ECO:0000256" key="7">
    <source>
        <dbReference type="ARBA" id="ARBA00022840"/>
    </source>
</evidence>
<comment type="similarity">
    <text evidence="2">Belongs to the protein kinase superfamily. CAMK Ser/Thr protein kinase family.</text>
</comment>
<evidence type="ECO:0000256" key="3">
    <source>
        <dbReference type="ARBA" id="ARBA00022527"/>
    </source>
</evidence>
<proteinExistence type="inferred from homology"/>
<keyword evidence="3" id="KW-0723">Serine/threonine-protein kinase</keyword>
<dbReference type="SMART" id="SM00220">
    <property type="entry name" value="S_TKc"/>
    <property type="match status" value="1"/>
</dbReference>
<protein>
    <submittedName>
        <fullName evidence="12">Protein kinase domain-containing protein</fullName>
    </submittedName>
</protein>
<dbReference type="PROSITE" id="PS50011">
    <property type="entry name" value="PROTEIN_KINASE_DOM"/>
    <property type="match status" value="1"/>
</dbReference>
<dbReference type="GO" id="GO:0004674">
    <property type="term" value="F:protein serine/threonine kinase activity"/>
    <property type="evidence" value="ECO:0007669"/>
    <property type="project" value="UniProtKB-KW"/>
</dbReference>
<organism evidence="11 12">
    <name type="scientific">Acrobeloides nanus</name>
    <dbReference type="NCBI Taxonomy" id="290746"/>
    <lineage>
        <taxon>Eukaryota</taxon>
        <taxon>Metazoa</taxon>
        <taxon>Ecdysozoa</taxon>
        <taxon>Nematoda</taxon>
        <taxon>Chromadorea</taxon>
        <taxon>Rhabditida</taxon>
        <taxon>Tylenchina</taxon>
        <taxon>Cephalobomorpha</taxon>
        <taxon>Cephaloboidea</taxon>
        <taxon>Cephalobidae</taxon>
        <taxon>Acrobeloides</taxon>
    </lineage>
</organism>
<feature type="region of interest" description="Disordered" evidence="9">
    <location>
        <begin position="544"/>
        <end position="565"/>
    </location>
</feature>
<keyword evidence="7 8" id="KW-0067">ATP-binding</keyword>
<dbReference type="SUPFAM" id="SSF56112">
    <property type="entry name" value="Protein kinase-like (PK-like)"/>
    <property type="match status" value="1"/>
</dbReference>
<dbReference type="PANTHER" id="PTHR24349">
    <property type="entry name" value="SERINE/THREONINE-PROTEIN KINASE"/>
    <property type="match status" value="1"/>
</dbReference>
<keyword evidence="5 8" id="KW-0547">Nucleotide-binding</keyword>
<keyword evidence="4" id="KW-0808">Transferase</keyword>
<dbReference type="Gene3D" id="3.30.200.20">
    <property type="entry name" value="Phosphorylase Kinase, domain 1"/>
    <property type="match status" value="1"/>
</dbReference>
<evidence type="ECO:0000313" key="12">
    <source>
        <dbReference type="WBParaSite" id="ACRNAN_scaffold160.g26683.t1"/>
    </source>
</evidence>
<feature type="compositionally biased region" description="Polar residues" evidence="9">
    <location>
        <begin position="544"/>
        <end position="556"/>
    </location>
</feature>
<keyword evidence="11" id="KW-1185">Reference proteome</keyword>
<feature type="compositionally biased region" description="Basic and acidic residues" evidence="9">
    <location>
        <begin position="1"/>
        <end position="11"/>
    </location>
</feature>
<evidence type="ECO:0000256" key="2">
    <source>
        <dbReference type="ARBA" id="ARBA00006692"/>
    </source>
</evidence>
<dbReference type="InterPro" id="IPR050205">
    <property type="entry name" value="CDPK_Ser/Thr_kinases"/>
</dbReference>
<dbReference type="Pfam" id="PF00069">
    <property type="entry name" value="Pkinase"/>
    <property type="match status" value="1"/>
</dbReference>
<accession>A0A914CYP7</accession>
<feature type="binding site" evidence="8">
    <location>
        <position position="244"/>
    </location>
    <ligand>
        <name>ATP</name>
        <dbReference type="ChEBI" id="CHEBI:30616"/>
    </ligand>
</feature>
<evidence type="ECO:0000256" key="6">
    <source>
        <dbReference type="ARBA" id="ARBA00022777"/>
    </source>
</evidence>
<dbReference type="InterPro" id="IPR000719">
    <property type="entry name" value="Prot_kinase_dom"/>
</dbReference>
<evidence type="ECO:0000256" key="9">
    <source>
        <dbReference type="SAM" id="MobiDB-lite"/>
    </source>
</evidence>
<dbReference type="Proteomes" id="UP000887540">
    <property type="component" value="Unplaced"/>
</dbReference>
<dbReference type="FunFam" id="3.30.200.20:FF:000093">
    <property type="entry name" value="Putative map kinase-interacting serine/threonine-protein kinase 1"/>
    <property type="match status" value="1"/>
</dbReference>